<evidence type="ECO:0000313" key="2">
    <source>
        <dbReference type="EMBL" id="KAK9105380.1"/>
    </source>
</evidence>
<proteinExistence type="predicted"/>
<evidence type="ECO:0000256" key="1">
    <source>
        <dbReference type="SAM" id="SignalP"/>
    </source>
</evidence>
<comment type="caution">
    <text evidence="2">The sequence shown here is derived from an EMBL/GenBank/DDBJ whole genome shotgun (WGS) entry which is preliminary data.</text>
</comment>
<accession>A0AAP0F7J3</accession>
<gene>
    <name evidence="2" type="ORF">Scep_022224</name>
</gene>
<feature type="chain" id="PRO_5042909799" evidence="1">
    <location>
        <begin position="29"/>
        <end position="136"/>
    </location>
</feature>
<organism evidence="2 3">
    <name type="scientific">Stephania cephalantha</name>
    <dbReference type="NCBI Taxonomy" id="152367"/>
    <lineage>
        <taxon>Eukaryota</taxon>
        <taxon>Viridiplantae</taxon>
        <taxon>Streptophyta</taxon>
        <taxon>Embryophyta</taxon>
        <taxon>Tracheophyta</taxon>
        <taxon>Spermatophyta</taxon>
        <taxon>Magnoliopsida</taxon>
        <taxon>Ranunculales</taxon>
        <taxon>Menispermaceae</taxon>
        <taxon>Menispermoideae</taxon>
        <taxon>Cissampelideae</taxon>
        <taxon>Stephania</taxon>
    </lineage>
</organism>
<reference evidence="2 3" key="1">
    <citation type="submission" date="2024-01" db="EMBL/GenBank/DDBJ databases">
        <title>Genome assemblies of Stephania.</title>
        <authorList>
            <person name="Yang L."/>
        </authorList>
    </citation>
    <scope>NUCLEOTIDE SEQUENCE [LARGE SCALE GENOMIC DNA]</scope>
    <source>
        <strain evidence="2">JXDWG</strain>
        <tissue evidence="2">Leaf</tissue>
    </source>
</reference>
<sequence>MHISLASRTTLWKSAFCSILLYTMQTTSLPKGSCEDIERICRRLIWGSSNNQRKTSLMAWEKLCHLKKHGGLGIHNMALMNKIFMMKLGRGLISNQNALWVRLMRAKYGPVSHMPPPNLVTRNGSHVWRSMGKVWS</sequence>
<dbReference type="AlphaFoldDB" id="A0AAP0F7J3"/>
<dbReference type="PANTHER" id="PTHR33116">
    <property type="entry name" value="REVERSE TRANSCRIPTASE ZINC-BINDING DOMAIN-CONTAINING PROTEIN-RELATED-RELATED"/>
    <property type="match status" value="1"/>
</dbReference>
<keyword evidence="3" id="KW-1185">Reference proteome</keyword>
<protein>
    <submittedName>
        <fullName evidence="2">Uncharacterized protein</fullName>
    </submittedName>
</protein>
<name>A0AAP0F7J3_9MAGN</name>
<keyword evidence="1" id="KW-0732">Signal</keyword>
<evidence type="ECO:0000313" key="3">
    <source>
        <dbReference type="Proteomes" id="UP001419268"/>
    </source>
</evidence>
<dbReference type="Proteomes" id="UP001419268">
    <property type="component" value="Unassembled WGS sequence"/>
</dbReference>
<dbReference type="EMBL" id="JBBNAG010000009">
    <property type="protein sequence ID" value="KAK9105380.1"/>
    <property type="molecule type" value="Genomic_DNA"/>
</dbReference>
<feature type="signal peptide" evidence="1">
    <location>
        <begin position="1"/>
        <end position="28"/>
    </location>
</feature>
<dbReference type="PANTHER" id="PTHR33116:SF70">
    <property type="entry name" value="NON-LTR RETROELEMENT REVERSE TRANSCRIPTASE-LIKE PROTEIN"/>
    <property type="match status" value="1"/>
</dbReference>